<feature type="domain" description="PAC" evidence="4">
    <location>
        <begin position="351"/>
        <end position="403"/>
    </location>
</feature>
<gene>
    <name evidence="7" type="ORF">YC6258_05292</name>
</gene>
<evidence type="ECO:0000259" key="5">
    <source>
        <dbReference type="PROSITE" id="PS50883"/>
    </source>
</evidence>
<dbReference type="Pfam" id="PF00990">
    <property type="entry name" value="GGDEF"/>
    <property type="match status" value="1"/>
</dbReference>
<dbReference type="SMART" id="SM00267">
    <property type="entry name" value="GGDEF"/>
    <property type="match status" value="1"/>
</dbReference>
<dbReference type="InterPro" id="IPR001610">
    <property type="entry name" value="PAC"/>
</dbReference>
<dbReference type="InterPro" id="IPR000014">
    <property type="entry name" value="PAS"/>
</dbReference>
<sequence length="1099" mass="123976">MASSEALSKLLSNGSFNEHLVTRLLDVWPLAALIITSSDDQFRILYHSESVGKCLNLTASQLSEVHYLHEVCEGLTKTVLDTCLESVRRKGSCAHVIGLGHSNKTHHVMIALSHLTPDLIAHIFIPVIGRTQVSLIDAADDDSPVFMSPFVSQSIFEQISEGLFLLDLSASQQLVVRWMNPIAERYMDLTNKQAYRRTLQELMPIEFQAQWAHYEQEFVQSGASYRFTASLVLRDQQRYFDITLTHIKDLQDKLLFVVGLARDVTKVTIIEEERTRKAQEFRTLIENSPDMIIRYDKQARRLYVNQAYLQITGLSSEECIGRTPLDIDNVGNQAERLTAFIKNVATSAVSGSIVMHFQAVDEKIHYFEMHAVPEFDGAGNVTSVLVIGRDITERYESQNRLFTSEQAFRTLVENSPDAIARYDPEGRRVFVNKALVELLGKSAEELVGKSPLEDNLGGDDSRGLYNGILRVAATKNRETLSICLNTKHFGKRYLDLILTPEFDRSGDINNILVVSRDITAHKEIEEQLYRSEQTYRTLVENSPDIICRYDCDRRLIYANPSLAKLVGKPVSELLGISPATARQRMVEHGRLHVSPQSKVDEALFEVLKTGRNLSLETKILRQDGALVTALVRFVAEYDRDGELVSVLAVARDISDIHEYRQQVNRLSYYDVLTGLPNRTHFNDKVNDVLTQAGEQSYRVGLMMIDLDQFKNINDSLGHGSGDYLLSKMAERLLDKTGDGDIVARLGGDEFAILMPDNPSRDIVRHKGQSILDVIREPLLVNDREISVTASIGACIYPDDCVCPSDFVSSADSALFHAKDSGRNTLCFYHSGLTIQVRERLELENDLRRALARNEMQLFFQPQIHLHSGEVIGAEALIRWQHSERGLISPDRFIHIAEENGFIVELGEWIMRQACMTALQLNRDRSNPLVISVNLSPRQFADPEISAMVLQALSDTGCHPHWIELEITEGILMDRRYDVMKSLQDLKEPGISIAIDDFGTGYSSLGYLTRFPIDTLKIDQSFVSQMLESQQSAVLIRTIISMASSLSMHTIAEGVETSEQAYKLATMGCEQAQGFYYGRPMSITQFERYLQRQTNFKPIS</sequence>
<dbReference type="GO" id="GO:0071111">
    <property type="term" value="F:cyclic-guanylate-specific phosphodiesterase activity"/>
    <property type="evidence" value="ECO:0007669"/>
    <property type="project" value="UniProtKB-EC"/>
</dbReference>
<dbReference type="AlphaFoldDB" id="A0A0C5VRR9"/>
<dbReference type="Gene3D" id="3.30.450.20">
    <property type="entry name" value="PAS domain"/>
    <property type="match status" value="4"/>
</dbReference>
<feature type="domain" description="PAC" evidence="4">
    <location>
        <begin position="478"/>
        <end position="530"/>
    </location>
</feature>
<dbReference type="InterPro" id="IPR000700">
    <property type="entry name" value="PAS-assoc_C"/>
</dbReference>
<evidence type="ECO:0000256" key="1">
    <source>
        <dbReference type="ARBA" id="ARBA00012282"/>
    </source>
</evidence>
<accession>A0A0C5VRR9</accession>
<name>A0A0C5VRR9_9GAMM</name>
<dbReference type="PROSITE" id="PS50113">
    <property type="entry name" value="PAC"/>
    <property type="match status" value="3"/>
</dbReference>
<feature type="domain" description="EAL" evidence="5">
    <location>
        <begin position="839"/>
        <end position="1093"/>
    </location>
</feature>
<dbReference type="PROSITE" id="PS50887">
    <property type="entry name" value="GGDEF"/>
    <property type="match status" value="1"/>
</dbReference>
<evidence type="ECO:0000259" key="6">
    <source>
        <dbReference type="PROSITE" id="PS50887"/>
    </source>
</evidence>
<dbReference type="CDD" id="cd01949">
    <property type="entry name" value="GGDEF"/>
    <property type="match status" value="1"/>
</dbReference>
<dbReference type="PANTHER" id="PTHR44757:SF2">
    <property type="entry name" value="BIOFILM ARCHITECTURE MAINTENANCE PROTEIN MBAA"/>
    <property type="match status" value="1"/>
</dbReference>
<dbReference type="STRING" id="1445510.YC6258_05292"/>
<dbReference type="CDD" id="cd01948">
    <property type="entry name" value="EAL"/>
    <property type="match status" value="1"/>
</dbReference>
<dbReference type="PROSITE" id="PS50883">
    <property type="entry name" value="EAL"/>
    <property type="match status" value="1"/>
</dbReference>
<dbReference type="SMART" id="SM00052">
    <property type="entry name" value="EAL"/>
    <property type="match status" value="1"/>
</dbReference>
<feature type="domain" description="PAC" evidence="4">
    <location>
        <begin position="613"/>
        <end position="665"/>
    </location>
</feature>
<dbReference type="InterPro" id="IPR001633">
    <property type="entry name" value="EAL_dom"/>
</dbReference>
<feature type="domain" description="PAS" evidence="3">
    <location>
        <begin position="531"/>
        <end position="575"/>
    </location>
</feature>
<feature type="domain" description="PAS" evidence="3">
    <location>
        <begin position="277"/>
        <end position="325"/>
    </location>
</feature>
<dbReference type="InterPro" id="IPR052155">
    <property type="entry name" value="Biofilm_reg_signaling"/>
</dbReference>
<protein>
    <recommendedName>
        <fullName evidence="1">cyclic-guanylate-specific phosphodiesterase</fullName>
        <ecNumber evidence="1">3.1.4.52</ecNumber>
    </recommendedName>
</protein>
<evidence type="ECO:0000313" key="8">
    <source>
        <dbReference type="Proteomes" id="UP000032266"/>
    </source>
</evidence>
<dbReference type="SMART" id="SM00091">
    <property type="entry name" value="PAS"/>
    <property type="match status" value="4"/>
</dbReference>
<dbReference type="InterPro" id="IPR029787">
    <property type="entry name" value="Nucleotide_cyclase"/>
</dbReference>
<dbReference type="InterPro" id="IPR035919">
    <property type="entry name" value="EAL_sf"/>
</dbReference>
<dbReference type="NCBIfam" id="TIGR00254">
    <property type="entry name" value="GGDEF"/>
    <property type="match status" value="1"/>
</dbReference>
<proteinExistence type="predicted"/>
<dbReference type="KEGG" id="gsn:YC6258_05292"/>
<dbReference type="PATRIC" id="fig|1445510.3.peg.5252"/>
<dbReference type="InterPro" id="IPR035965">
    <property type="entry name" value="PAS-like_dom_sf"/>
</dbReference>
<keyword evidence="2" id="KW-0973">c-di-GMP</keyword>
<dbReference type="EC" id="3.1.4.52" evidence="1"/>
<dbReference type="Pfam" id="PF08448">
    <property type="entry name" value="PAS_4"/>
    <property type="match status" value="4"/>
</dbReference>
<evidence type="ECO:0000256" key="2">
    <source>
        <dbReference type="ARBA" id="ARBA00022636"/>
    </source>
</evidence>
<dbReference type="EMBL" id="CP007142">
    <property type="protein sequence ID" value="AJQ97322.1"/>
    <property type="molecule type" value="Genomic_DNA"/>
</dbReference>
<dbReference type="PROSITE" id="PS50112">
    <property type="entry name" value="PAS"/>
    <property type="match status" value="3"/>
</dbReference>
<dbReference type="FunFam" id="3.20.20.450:FF:000001">
    <property type="entry name" value="Cyclic di-GMP phosphodiesterase yahA"/>
    <property type="match status" value="1"/>
</dbReference>
<dbReference type="SUPFAM" id="SSF55785">
    <property type="entry name" value="PYP-like sensor domain (PAS domain)"/>
    <property type="match status" value="4"/>
</dbReference>
<dbReference type="SUPFAM" id="SSF141868">
    <property type="entry name" value="EAL domain-like"/>
    <property type="match status" value="1"/>
</dbReference>
<feature type="domain" description="GGDEF" evidence="6">
    <location>
        <begin position="697"/>
        <end position="830"/>
    </location>
</feature>
<dbReference type="SUPFAM" id="SSF55073">
    <property type="entry name" value="Nucleotide cyclase"/>
    <property type="match status" value="1"/>
</dbReference>
<evidence type="ECO:0000259" key="3">
    <source>
        <dbReference type="PROSITE" id="PS50112"/>
    </source>
</evidence>
<dbReference type="SMART" id="SM00086">
    <property type="entry name" value="PAC"/>
    <property type="match status" value="4"/>
</dbReference>
<dbReference type="InterPro" id="IPR013656">
    <property type="entry name" value="PAS_4"/>
</dbReference>
<dbReference type="Pfam" id="PF00563">
    <property type="entry name" value="EAL"/>
    <property type="match status" value="1"/>
</dbReference>
<dbReference type="Gene3D" id="3.30.70.270">
    <property type="match status" value="1"/>
</dbReference>
<evidence type="ECO:0000313" key="7">
    <source>
        <dbReference type="EMBL" id="AJQ97322.1"/>
    </source>
</evidence>
<dbReference type="CDD" id="cd00130">
    <property type="entry name" value="PAS"/>
    <property type="match status" value="3"/>
</dbReference>
<dbReference type="NCBIfam" id="TIGR00229">
    <property type="entry name" value="sensory_box"/>
    <property type="match status" value="3"/>
</dbReference>
<dbReference type="OrthoDB" id="6168558at2"/>
<dbReference type="InterPro" id="IPR043128">
    <property type="entry name" value="Rev_trsase/Diguanyl_cyclase"/>
</dbReference>
<dbReference type="Proteomes" id="UP000032266">
    <property type="component" value="Chromosome"/>
</dbReference>
<evidence type="ECO:0000259" key="4">
    <source>
        <dbReference type="PROSITE" id="PS50113"/>
    </source>
</evidence>
<keyword evidence="8" id="KW-1185">Reference proteome</keyword>
<dbReference type="PANTHER" id="PTHR44757">
    <property type="entry name" value="DIGUANYLATE CYCLASE DGCP"/>
    <property type="match status" value="1"/>
</dbReference>
<organism evidence="7 8">
    <name type="scientific">Gynuella sunshinyii YC6258</name>
    <dbReference type="NCBI Taxonomy" id="1445510"/>
    <lineage>
        <taxon>Bacteria</taxon>
        <taxon>Pseudomonadati</taxon>
        <taxon>Pseudomonadota</taxon>
        <taxon>Gammaproteobacteria</taxon>
        <taxon>Oceanospirillales</taxon>
        <taxon>Saccharospirillaceae</taxon>
        <taxon>Gynuella</taxon>
    </lineage>
</organism>
<feature type="domain" description="PAS" evidence="3">
    <location>
        <begin position="404"/>
        <end position="476"/>
    </location>
</feature>
<dbReference type="HOGENOM" id="CLU_000445_70_20_6"/>
<reference evidence="7 8" key="1">
    <citation type="submission" date="2014-01" db="EMBL/GenBank/DDBJ databases">
        <title>Full genme sequencing of cellulolytic bacterium Gynuella sunshinyii YC6258T gen. nov., sp. nov.</title>
        <authorList>
            <person name="Khan H."/>
            <person name="Chung E.J."/>
            <person name="Chung Y.R."/>
        </authorList>
    </citation>
    <scope>NUCLEOTIDE SEQUENCE [LARGE SCALE GENOMIC DNA]</scope>
    <source>
        <strain evidence="7 8">YC6258</strain>
    </source>
</reference>
<dbReference type="Gene3D" id="3.20.20.450">
    <property type="entry name" value="EAL domain"/>
    <property type="match status" value="1"/>
</dbReference>
<dbReference type="InterPro" id="IPR000160">
    <property type="entry name" value="GGDEF_dom"/>
</dbReference>